<evidence type="ECO:0000259" key="2">
    <source>
        <dbReference type="Pfam" id="PF07486"/>
    </source>
</evidence>
<dbReference type="Gene3D" id="1.10.10.2520">
    <property type="entry name" value="Cell wall hydrolase SleB, domain 1"/>
    <property type="match status" value="1"/>
</dbReference>
<reference evidence="4" key="1">
    <citation type="journal article" date="2019" name="Int. J. Syst. Evol. Microbiol.">
        <title>The Global Catalogue of Microorganisms (GCM) 10K type strain sequencing project: providing services to taxonomists for standard genome sequencing and annotation.</title>
        <authorList>
            <consortium name="The Broad Institute Genomics Platform"/>
            <consortium name="The Broad Institute Genome Sequencing Center for Infectious Disease"/>
            <person name="Wu L."/>
            <person name="Ma J."/>
        </authorList>
    </citation>
    <scope>NUCLEOTIDE SEQUENCE [LARGE SCALE GENOMIC DNA]</scope>
    <source>
        <strain evidence="4">JCM 17843</strain>
    </source>
</reference>
<feature type="chain" id="PRO_5046929648" description="Cell wall hydrolase SleB domain-containing protein" evidence="1">
    <location>
        <begin position="27"/>
        <end position="212"/>
    </location>
</feature>
<comment type="caution">
    <text evidence="3">The sequence shown here is derived from an EMBL/GenBank/DDBJ whole genome shotgun (WGS) entry which is preliminary data.</text>
</comment>
<evidence type="ECO:0000313" key="4">
    <source>
        <dbReference type="Proteomes" id="UP000602381"/>
    </source>
</evidence>
<name>A0ABQ2L8E3_9PROT</name>
<dbReference type="InterPro" id="IPR042047">
    <property type="entry name" value="SleB_dom1"/>
</dbReference>
<proteinExistence type="predicted"/>
<organism evidence="3 4">
    <name type="scientific">Iodidimonas muriae</name>
    <dbReference type="NCBI Taxonomy" id="261467"/>
    <lineage>
        <taxon>Bacteria</taxon>
        <taxon>Pseudomonadati</taxon>
        <taxon>Pseudomonadota</taxon>
        <taxon>Alphaproteobacteria</taxon>
        <taxon>Iodidimonadales</taxon>
        <taxon>Iodidimonadaceae</taxon>
        <taxon>Iodidimonas</taxon>
    </lineage>
</organism>
<feature type="signal peptide" evidence="1">
    <location>
        <begin position="1"/>
        <end position="26"/>
    </location>
</feature>
<gene>
    <name evidence="3" type="ORF">GCM10007972_05210</name>
</gene>
<dbReference type="Proteomes" id="UP000602381">
    <property type="component" value="Unassembled WGS sequence"/>
</dbReference>
<evidence type="ECO:0000256" key="1">
    <source>
        <dbReference type="SAM" id="SignalP"/>
    </source>
</evidence>
<keyword evidence="1" id="KW-0732">Signal</keyword>
<accession>A0ABQ2L8E3</accession>
<feature type="domain" description="Cell wall hydrolase SleB" evidence="2">
    <location>
        <begin position="86"/>
        <end position="195"/>
    </location>
</feature>
<dbReference type="Pfam" id="PF07486">
    <property type="entry name" value="Hydrolase_2"/>
    <property type="match status" value="1"/>
</dbReference>
<dbReference type="EMBL" id="BMOV01000002">
    <property type="protein sequence ID" value="GGO06724.1"/>
    <property type="molecule type" value="Genomic_DNA"/>
</dbReference>
<evidence type="ECO:0000313" key="3">
    <source>
        <dbReference type="EMBL" id="GGO06724.1"/>
    </source>
</evidence>
<dbReference type="InterPro" id="IPR011105">
    <property type="entry name" value="Cell_wall_hydrolase_SleB"/>
</dbReference>
<keyword evidence="4" id="KW-1185">Reference proteome</keyword>
<sequence>MSRFHLLAGLVVLLLPAILPAPGSHSAVTPPSHLPVMAMEGPVEPTPQKAPASLLEAIALVERRLPPKLEGEARCLAQAVYFEARSEPVKGQLAVAQVVLNRVESPLWPNSICTVVFQNEHRPNRCQFSFACDGLSDNPHNQVAWQESRLVAAVALERMWHDMSDQATHYHADYVAPYWKDHMRKTAQYGRHVFYQDQRQASLMIHAATGGN</sequence>
<dbReference type="RefSeq" id="WP_150004137.1">
    <property type="nucleotide sequence ID" value="NZ_BMOV01000002.1"/>
</dbReference>
<protein>
    <recommendedName>
        <fullName evidence="2">Cell wall hydrolase SleB domain-containing protein</fullName>
    </recommendedName>
</protein>